<dbReference type="Proteomes" id="UP000006753">
    <property type="component" value="Unassembled WGS sequence"/>
</dbReference>
<evidence type="ECO:0000256" key="1">
    <source>
        <dbReference type="SAM" id="MobiDB-lite"/>
    </source>
</evidence>
<feature type="region of interest" description="Disordered" evidence="1">
    <location>
        <begin position="176"/>
        <end position="218"/>
    </location>
</feature>
<organism evidence="2 3">
    <name type="scientific">Marssonina brunnea f. sp. multigermtubi (strain MB_m1)</name>
    <name type="common">Marssonina leaf spot fungus</name>
    <dbReference type="NCBI Taxonomy" id="1072389"/>
    <lineage>
        <taxon>Eukaryota</taxon>
        <taxon>Fungi</taxon>
        <taxon>Dikarya</taxon>
        <taxon>Ascomycota</taxon>
        <taxon>Pezizomycotina</taxon>
        <taxon>Leotiomycetes</taxon>
        <taxon>Helotiales</taxon>
        <taxon>Drepanopezizaceae</taxon>
        <taxon>Drepanopeziza</taxon>
    </lineage>
</organism>
<gene>
    <name evidence="2" type="ORF">MBM_06506</name>
</gene>
<accession>K1WD22</accession>
<protein>
    <submittedName>
        <fullName evidence="2">Uncharacterized protein</fullName>
    </submittedName>
</protein>
<dbReference type="KEGG" id="mbe:MBM_06506"/>
<dbReference type="HOGENOM" id="CLU_1161374_0_0_1"/>
<reference evidence="2 3" key="1">
    <citation type="journal article" date="2012" name="BMC Genomics">
        <title>Sequencing the genome of Marssonina brunnea reveals fungus-poplar co-evolution.</title>
        <authorList>
            <person name="Zhu S."/>
            <person name="Cao Y.-Z."/>
            <person name="Jiang C."/>
            <person name="Tan B.-Y."/>
            <person name="Wang Z."/>
            <person name="Feng S."/>
            <person name="Zhang L."/>
            <person name="Su X.-H."/>
            <person name="Brejova B."/>
            <person name="Vinar T."/>
            <person name="Xu M."/>
            <person name="Wang M.-X."/>
            <person name="Zhang S.-G."/>
            <person name="Huang M.-R."/>
            <person name="Wu R."/>
            <person name="Zhou Y."/>
        </authorList>
    </citation>
    <scope>NUCLEOTIDE SEQUENCE [LARGE SCALE GENOMIC DNA]</scope>
    <source>
        <strain evidence="2 3">MB_m1</strain>
    </source>
</reference>
<sequence>MAHRMNLIPGVGCRYRSIYKLGRQGRDEALEGSRVYRIQEARKSFGDQAGLLNPKKRHLRVRSKFNSTQLDFKPKESTTANPATSNLITDLTQIKNMHHLLVALVAMLPAALAAALPDLNEDINITITFSDEDLGMPFAPITATCAGDYECPGTDVCRNKRCASAGGRMEKAAAEEEDAAQAVFTPASPSPPPPLTSNLHDKADGYVQTARPRDSAWEGCKDGCCVDKDEASFSEGPDI</sequence>
<dbReference type="EMBL" id="JH921442">
    <property type="protein sequence ID" value="EKD15290.1"/>
    <property type="molecule type" value="Genomic_DNA"/>
</dbReference>
<dbReference type="OrthoDB" id="10534783at2759"/>
<evidence type="ECO:0000313" key="3">
    <source>
        <dbReference type="Proteomes" id="UP000006753"/>
    </source>
</evidence>
<keyword evidence="3" id="KW-1185">Reference proteome</keyword>
<proteinExistence type="predicted"/>
<name>K1WD22_MARBU</name>
<evidence type="ECO:0000313" key="2">
    <source>
        <dbReference type="EMBL" id="EKD15290.1"/>
    </source>
</evidence>
<dbReference type="AlphaFoldDB" id="K1WD22"/>
<dbReference type="InParanoid" id="K1WD22"/>